<comment type="similarity">
    <text evidence="8">Belongs to the methyl-accepting chemotaxis (MCP) protein family.</text>
</comment>
<evidence type="ECO:0000256" key="6">
    <source>
        <dbReference type="ARBA" id="ARBA00023136"/>
    </source>
</evidence>
<comment type="subcellular location">
    <subcellularLocation>
        <location evidence="1">Cell membrane</location>
        <topology evidence="1">Multi-pass membrane protein</topology>
    </subcellularLocation>
</comment>
<dbReference type="PANTHER" id="PTHR32089:SF112">
    <property type="entry name" value="LYSOZYME-LIKE PROTEIN-RELATED"/>
    <property type="match status" value="1"/>
</dbReference>
<dbReference type="EMBL" id="JAFNJU010000007">
    <property type="protein sequence ID" value="MBO1265333.1"/>
    <property type="molecule type" value="Genomic_DNA"/>
</dbReference>
<proteinExistence type="inferred from homology"/>
<dbReference type="GO" id="GO:0005886">
    <property type="term" value="C:plasma membrane"/>
    <property type="evidence" value="ECO:0007669"/>
    <property type="project" value="UniProtKB-SubCell"/>
</dbReference>
<keyword evidence="13" id="KW-1185">Reference proteome</keyword>
<dbReference type="CDD" id="cd12912">
    <property type="entry name" value="PDC2_MCP_like"/>
    <property type="match status" value="1"/>
</dbReference>
<dbReference type="InterPro" id="IPR033479">
    <property type="entry name" value="dCache_1"/>
</dbReference>
<dbReference type="PROSITE" id="PS50885">
    <property type="entry name" value="HAMP"/>
    <property type="match status" value="1"/>
</dbReference>
<evidence type="ECO:0000313" key="13">
    <source>
        <dbReference type="Proteomes" id="UP000664218"/>
    </source>
</evidence>
<evidence type="ECO:0000256" key="3">
    <source>
        <dbReference type="ARBA" id="ARBA00022500"/>
    </source>
</evidence>
<dbReference type="Gene3D" id="1.10.287.950">
    <property type="entry name" value="Methyl-accepting chemotaxis protein"/>
    <property type="match status" value="1"/>
</dbReference>
<dbReference type="InterPro" id="IPR004089">
    <property type="entry name" value="MCPsignal_dom"/>
</dbReference>
<evidence type="ECO:0000256" key="2">
    <source>
        <dbReference type="ARBA" id="ARBA00022475"/>
    </source>
</evidence>
<dbReference type="GO" id="GO:0006935">
    <property type="term" value="P:chemotaxis"/>
    <property type="evidence" value="ECO:0007669"/>
    <property type="project" value="UniProtKB-KW"/>
</dbReference>
<gene>
    <name evidence="12" type="ORF">J3A84_09855</name>
</gene>
<sequence>MKIRSKLILSFTALIAVITIALGAVTTISASDMMKEKAVRDLSYKAIEGTKLVESEMHTQRLSLEVLAELDQMKAMGLEEQYNIIRRQLPKLEFDDIAVIRPDKTLNYTSGNVVKLPSDDQVLEIFSGEQVSYFGISPATGETVLVYATPIYMNTRVVGGLLGRYKGETLSALTKGIRYGETGYAYIIDAEGTVIAHKDLEKVTSQANPIKLQETDPGQKSAAELFEKILKTKVGASEYEINGDHYFAAYSPIEGTQWTLVVTASEMEVLSTANTLRNNITWISLLALFIGIIVTYVLGTRIVKPILPVVEKAKGLAKLDLREDLPNKALSGKDEMGDISRALQSIIDSFRDIISKVSLSSDEVAASSRQLMASSEQSAITSEEVSRTVEEIARGASEQASSTEDGSAKATALGESIEINNEYMVQLNESSLQVAEIVGMGMSEMEKLMAITGESTASVKEIAEIIDLTNKSAKNIGQASAMISRIADQTNLLALNAAIEAARAGEAGRGFAVVAEEIRKLAEQSASSTKAIDQTVSELQKNASNAVRTMERVLSISSEQAETVNNSKEMYSAIESATTFSIEYTKKLNESGKIMMEMKEAIMDALQNLTAISEENSASTQEASASMEEQSASIAQIAGSSENLAKLSDELRTVIGQFSI</sequence>
<feature type="domain" description="Methyl-accepting transducer" evidence="10">
    <location>
        <begin position="374"/>
        <end position="631"/>
    </location>
</feature>
<dbReference type="Pfam" id="PF00015">
    <property type="entry name" value="MCPsignal"/>
    <property type="match status" value="1"/>
</dbReference>
<dbReference type="Pfam" id="PF02743">
    <property type="entry name" value="dCache_1"/>
    <property type="match status" value="1"/>
</dbReference>
<evidence type="ECO:0000256" key="4">
    <source>
        <dbReference type="ARBA" id="ARBA00022692"/>
    </source>
</evidence>
<evidence type="ECO:0000259" key="11">
    <source>
        <dbReference type="PROSITE" id="PS50885"/>
    </source>
</evidence>
<dbReference type="PROSITE" id="PS50111">
    <property type="entry name" value="CHEMOTAXIS_TRANSDUC_2"/>
    <property type="match status" value="1"/>
</dbReference>
<dbReference type="InterPro" id="IPR003660">
    <property type="entry name" value="HAMP_dom"/>
</dbReference>
<keyword evidence="5" id="KW-1133">Transmembrane helix</keyword>
<protein>
    <submittedName>
        <fullName evidence="12">Methyl-accepting chemotaxis protein</fullName>
    </submittedName>
</protein>
<keyword evidence="7 9" id="KW-0807">Transducer</keyword>
<keyword evidence="4" id="KW-0812">Transmembrane</keyword>
<evidence type="ECO:0000313" key="12">
    <source>
        <dbReference type="EMBL" id="MBO1265333.1"/>
    </source>
</evidence>
<accession>A0A939KJN0</accession>
<keyword evidence="3" id="KW-0145">Chemotaxis</keyword>
<evidence type="ECO:0000259" key="10">
    <source>
        <dbReference type="PROSITE" id="PS50111"/>
    </source>
</evidence>
<comment type="caution">
    <text evidence="12">The sequence shown here is derived from an EMBL/GenBank/DDBJ whole genome shotgun (WGS) entry which is preliminary data.</text>
</comment>
<evidence type="ECO:0000256" key="1">
    <source>
        <dbReference type="ARBA" id="ARBA00004651"/>
    </source>
</evidence>
<dbReference type="Proteomes" id="UP000664218">
    <property type="component" value="Unassembled WGS sequence"/>
</dbReference>
<dbReference type="PANTHER" id="PTHR32089">
    <property type="entry name" value="METHYL-ACCEPTING CHEMOTAXIS PROTEIN MCPB"/>
    <property type="match status" value="1"/>
</dbReference>
<keyword evidence="6" id="KW-0472">Membrane</keyword>
<dbReference type="Gene3D" id="3.30.450.20">
    <property type="entry name" value="PAS domain"/>
    <property type="match status" value="1"/>
</dbReference>
<evidence type="ECO:0000256" key="5">
    <source>
        <dbReference type="ARBA" id="ARBA00022989"/>
    </source>
</evidence>
<keyword evidence="2" id="KW-1003">Cell membrane</keyword>
<name>A0A939KJN0_9CLOT</name>
<dbReference type="GO" id="GO:0007165">
    <property type="term" value="P:signal transduction"/>
    <property type="evidence" value="ECO:0007669"/>
    <property type="project" value="UniProtKB-KW"/>
</dbReference>
<organism evidence="12 13">
    <name type="scientific">Proteiniclasticum aestuarii</name>
    <dbReference type="NCBI Taxonomy" id="2817862"/>
    <lineage>
        <taxon>Bacteria</taxon>
        <taxon>Bacillati</taxon>
        <taxon>Bacillota</taxon>
        <taxon>Clostridia</taxon>
        <taxon>Eubacteriales</taxon>
        <taxon>Clostridiaceae</taxon>
        <taxon>Proteiniclasticum</taxon>
    </lineage>
</organism>
<evidence type="ECO:0000256" key="8">
    <source>
        <dbReference type="ARBA" id="ARBA00029447"/>
    </source>
</evidence>
<evidence type="ECO:0000256" key="7">
    <source>
        <dbReference type="ARBA" id="ARBA00023224"/>
    </source>
</evidence>
<dbReference type="SMART" id="SM00304">
    <property type="entry name" value="HAMP"/>
    <property type="match status" value="1"/>
</dbReference>
<dbReference type="SMART" id="SM00283">
    <property type="entry name" value="MA"/>
    <property type="match status" value="1"/>
</dbReference>
<evidence type="ECO:0000256" key="9">
    <source>
        <dbReference type="PROSITE-ProRule" id="PRU00284"/>
    </source>
</evidence>
<reference evidence="12" key="1">
    <citation type="submission" date="2021-03" db="EMBL/GenBank/DDBJ databases">
        <title>Proteiniclasticum marinus sp. nov., isolated from tidal flat sediment.</title>
        <authorList>
            <person name="Namirimu T."/>
            <person name="Yang J.-A."/>
            <person name="Yang S.-H."/>
            <person name="Kim Y.-J."/>
            <person name="Kwon K.K."/>
        </authorList>
    </citation>
    <scope>NUCLEOTIDE SEQUENCE</scope>
    <source>
        <strain evidence="12">SCR006</strain>
    </source>
</reference>
<dbReference type="Gene3D" id="6.10.340.10">
    <property type="match status" value="1"/>
</dbReference>
<dbReference type="RefSeq" id="WP_207599857.1">
    <property type="nucleotide sequence ID" value="NZ_JAFNJU010000007.1"/>
</dbReference>
<dbReference type="SUPFAM" id="SSF58104">
    <property type="entry name" value="Methyl-accepting chemotaxis protein (MCP) signaling domain"/>
    <property type="match status" value="1"/>
</dbReference>
<dbReference type="AlphaFoldDB" id="A0A939KJN0"/>
<feature type="domain" description="HAMP" evidence="11">
    <location>
        <begin position="300"/>
        <end position="355"/>
    </location>
</feature>